<name>A0A2B5X9G2_9BACI</name>
<keyword evidence="1" id="KW-0238">DNA-binding</keyword>
<dbReference type="PANTHER" id="PTHR46558:SF11">
    <property type="entry name" value="HTH-TYPE TRANSCRIPTIONAL REGULATOR XRE"/>
    <property type="match status" value="1"/>
</dbReference>
<dbReference type="GO" id="GO:0003677">
    <property type="term" value="F:DNA binding"/>
    <property type="evidence" value="ECO:0007669"/>
    <property type="project" value="UniProtKB-KW"/>
</dbReference>
<evidence type="ECO:0000313" key="2">
    <source>
        <dbReference type="EMBL" id="PHD71508.1"/>
    </source>
</evidence>
<dbReference type="AlphaFoldDB" id="A0A2B5X9G2"/>
<dbReference type="EMBL" id="NUSQ01000039">
    <property type="protein sequence ID" value="PHD71508.1"/>
    <property type="molecule type" value="Genomic_DNA"/>
</dbReference>
<reference evidence="2 3" key="1">
    <citation type="submission" date="2017-09" db="EMBL/GenBank/DDBJ databases">
        <title>Large-scale bioinformatics analysis of Bacillus genomes uncovers conserved roles of natural products in bacterial physiology.</title>
        <authorList>
            <consortium name="Agbiome Team Llc"/>
            <person name="Bleich R.M."/>
            <person name="Grubbs K.J."/>
            <person name="Santa Maria K.C."/>
            <person name="Allen S.E."/>
            <person name="Farag S."/>
            <person name="Shank E.A."/>
            <person name="Bowers A."/>
        </authorList>
    </citation>
    <scope>NUCLEOTIDE SEQUENCE [LARGE SCALE GENOMIC DNA]</scope>
    <source>
        <strain evidence="2 3">AFS044250</strain>
    </source>
</reference>
<accession>A0A2B5X9G2</accession>
<dbReference type="PROSITE" id="PS50943">
    <property type="entry name" value="HTH_CROC1"/>
    <property type="match status" value="1"/>
</dbReference>
<comment type="caution">
    <text evidence="2">The sequence shown here is derived from an EMBL/GenBank/DDBJ whole genome shotgun (WGS) entry which is preliminary data.</text>
</comment>
<dbReference type="CDD" id="cd00093">
    <property type="entry name" value="HTH_XRE"/>
    <property type="match status" value="1"/>
</dbReference>
<dbReference type="PANTHER" id="PTHR46558">
    <property type="entry name" value="TRACRIPTIONAL REGULATORY PROTEIN-RELATED-RELATED"/>
    <property type="match status" value="1"/>
</dbReference>
<dbReference type="Gene3D" id="1.10.260.40">
    <property type="entry name" value="lambda repressor-like DNA-binding domains"/>
    <property type="match status" value="1"/>
</dbReference>
<dbReference type="InterPro" id="IPR010982">
    <property type="entry name" value="Lambda_DNA-bd_dom_sf"/>
</dbReference>
<organism evidence="2 3">
    <name type="scientific">Bacillus toyonensis</name>
    <dbReference type="NCBI Taxonomy" id="155322"/>
    <lineage>
        <taxon>Bacteria</taxon>
        <taxon>Bacillati</taxon>
        <taxon>Bacillota</taxon>
        <taxon>Bacilli</taxon>
        <taxon>Bacillales</taxon>
        <taxon>Bacillaceae</taxon>
        <taxon>Bacillus</taxon>
        <taxon>Bacillus cereus group</taxon>
    </lineage>
</organism>
<dbReference type="Pfam" id="PF01381">
    <property type="entry name" value="HTH_3"/>
    <property type="match status" value="1"/>
</dbReference>
<gene>
    <name evidence="2" type="ORF">COF40_07940</name>
</gene>
<dbReference type="InterPro" id="IPR001387">
    <property type="entry name" value="Cro/C1-type_HTH"/>
</dbReference>
<sequence length="182" mass="21485">MNLYERTKNMNIFSERLRKLRQERSWSMKELGEKLSKVVGSSFSSASVSNWEKKGSEPPYNILAAIAQIFDVSADYLIGISDTPTLNNEIATEKIEHKQDIINNVELYLTISEHEKKQDIYTKVKELHQEILLLPDKKQEQLEKELTEYLKFFGYKYDQLHVDFVNFTNYLQHELQKKVSKY</sequence>
<dbReference type="SUPFAM" id="SSF47413">
    <property type="entry name" value="lambda repressor-like DNA-binding domains"/>
    <property type="match status" value="1"/>
</dbReference>
<proteinExistence type="predicted"/>
<dbReference type="Proteomes" id="UP000225997">
    <property type="component" value="Unassembled WGS sequence"/>
</dbReference>
<dbReference type="SMART" id="SM00530">
    <property type="entry name" value="HTH_XRE"/>
    <property type="match status" value="1"/>
</dbReference>
<protein>
    <submittedName>
        <fullName evidence="2">Transcriptional regulator</fullName>
    </submittedName>
</protein>
<dbReference type="RefSeq" id="WP_100064020.1">
    <property type="nucleotide sequence ID" value="NZ_NUSQ01000039.1"/>
</dbReference>
<evidence type="ECO:0000313" key="3">
    <source>
        <dbReference type="Proteomes" id="UP000225997"/>
    </source>
</evidence>
<evidence type="ECO:0000256" key="1">
    <source>
        <dbReference type="ARBA" id="ARBA00023125"/>
    </source>
</evidence>